<feature type="compositionally biased region" description="Acidic residues" evidence="1">
    <location>
        <begin position="147"/>
        <end position="157"/>
    </location>
</feature>
<evidence type="ECO:0000256" key="1">
    <source>
        <dbReference type="SAM" id="MobiDB-lite"/>
    </source>
</evidence>
<accession>A0AAV4BZY3</accession>
<evidence type="ECO:0000313" key="2">
    <source>
        <dbReference type="EMBL" id="GFO24897.1"/>
    </source>
</evidence>
<proteinExistence type="predicted"/>
<reference evidence="2 3" key="1">
    <citation type="journal article" date="2021" name="Elife">
        <title>Chloroplast acquisition without the gene transfer in kleptoplastic sea slugs, Plakobranchus ocellatus.</title>
        <authorList>
            <person name="Maeda T."/>
            <person name="Takahashi S."/>
            <person name="Yoshida T."/>
            <person name="Shimamura S."/>
            <person name="Takaki Y."/>
            <person name="Nagai Y."/>
            <person name="Toyoda A."/>
            <person name="Suzuki Y."/>
            <person name="Arimoto A."/>
            <person name="Ishii H."/>
            <person name="Satoh N."/>
            <person name="Nishiyama T."/>
            <person name="Hasebe M."/>
            <person name="Maruyama T."/>
            <person name="Minagawa J."/>
            <person name="Obokata J."/>
            <person name="Shigenobu S."/>
        </authorList>
    </citation>
    <scope>NUCLEOTIDE SEQUENCE [LARGE SCALE GENOMIC DNA]</scope>
</reference>
<keyword evidence="3" id="KW-1185">Reference proteome</keyword>
<name>A0AAV4BZY3_9GAST</name>
<protein>
    <submittedName>
        <fullName evidence="2">Uncharacterized protein</fullName>
    </submittedName>
</protein>
<organism evidence="2 3">
    <name type="scientific">Plakobranchus ocellatus</name>
    <dbReference type="NCBI Taxonomy" id="259542"/>
    <lineage>
        <taxon>Eukaryota</taxon>
        <taxon>Metazoa</taxon>
        <taxon>Spiralia</taxon>
        <taxon>Lophotrochozoa</taxon>
        <taxon>Mollusca</taxon>
        <taxon>Gastropoda</taxon>
        <taxon>Heterobranchia</taxon>
        <taxon>Euthyneura</taxon>
        <taxon>Panpulmonata</taxon>
        <taxon>Sacoglossa</taxon>
        <taxon>Placobranchoidea</taxon>
        <taxon>Plakobranchidae</taxon>
        <taxon>Plakobranchus</taxon>
    </lineage>
</organism>
<sequence>MSALYYRPPSGLSSSSIYIRLLSAIFLRPIHAGGHSRTKLAENFTPKATKHYIKTSIRTGDHGISCAVRASPRPHWEVTARVADGRARTKELEILVCKIHAAGAKTVATRADAPYMRTLDACANVPTPSSQDSDSDTIIAGSSDSEFDLDLSSDEDGPNGAQVASTPRSRADSPYMGVAPLQLIRELVIFSGSI</sequence>
<dbReference type="AlphaFoldDB" id="A0AAV4BZY3"/>
<comment type="caution">
    <text evidence="2">The sequence shown here is derived from an EMBL/GenBank/DDBJ whole genome shotgun (WGS) entry which is preliminary data.</text>
</comment>
<feature type="region of interest" description="Disordered" evidence="1">
    <location>
        <begin position="147"/>
        <end position="172"/>
    </location>
</feature>
<dbReference type="EMBL" id="BLXT01005660">
    <property type="protein sequence ID" value="GFO24897.1"/>
    <property type="molecule type" value="Genomic_DNA"/>
</dbReference>
<evidence type="ECO:0000313" key="3">
    <source>
        <dbReference type="Proteomes" id="UP000735302"/>
    </source>
</evidence>
<dbReference type="Proteomes" id="UP000735302">
    <property type="component" value="Unassembled WGS sequence"/>
</dbReference>
<gene>
    <name evidence="2" type="ORF">PoB_005140200</name>
</gene>